<name>A0ACB9J5J5_9ASTR</name>
<sequence length="230" mass="26871">MASSLTLREFIASSLRTRSIIQFRRRFLNTHDHSSNRVNRHRSSIADVFRTACYFLFDLYPWSPVRMISFHLNSLDCGILGPARHIGLWKVRQNTEALLLHRCDIFDDGTEKMTYLNVSVERNSDILNGPRNRTLVDGKTKNLGTGVVRMERKSVNQPAVLITERQLLQKSDCLHDDEKEFGVYKMWIDLQCDLYDTNAIKIERENQVLKITVPKLKPEWIYKVGIKCEW</sequence>
<protein>
    <submittedName>
        <fullName evidence="1">Uncharacterized protein</fullName>
    </submittedName>
</protein>
<evidence type="ECO:0000313" key="1">
    <source>
        <dbReference type="EMBL" id="KAI3814850.1"/>
    </source>
</evidence>
<dbReference type="EMBL" id="CM042022">
    <property type="protein sequence ID" value="KAI3814850.1"/>
    <property type="molecule type" value="Genomic_DNA"/>
</dbReference>
<reference evidence="2" key="1">
    <citation type="journal article" date="2022" name="Mol. Ecol. Resour.">
        <title>The genomes of chicory, endive, great burdock and yacon provide insights into Asteraceae palaeo-polyploidization history and plant inulin production.</title>
        <authorList>
            <person name="Fan W."/>
            <person name="Wang S."/>
            <person name="Wang H."/>
            <person name="Wang A."/>
            <person name="Jiang F."/>
            <person name="Liu H."/>
            <person name="Zhao H."/>
            <person name="Xu D."/>
            <person name="Zhang Y."/>
        </authorList>
    </citation>
    <scope>NUCLEOTIDE SEQUENCE [LARGE SCALE GENOMIC DNA]</scope>
    <source>
        <strain evidence="2">cv. Yunnan</strain>
    </source>
</reference>
<proteinExistence type="predicted"/>
<keyword evidence="2" id="KW-1185">Reference proteome</keyword>
<organism evidence="1 2">
    <name type="scientific">Smallanthus sonchifolius</name>
    <dbReference type="NCBI Taxonomy" id="185202"/>
    <lineage>
        <taxon>Eukaryota</taxon>
        <taxon>Viridiplantae</taxon>
        <taxon>Streptophyta</taxon>
        <taxon>Embryophyta</taxon>
        <taxon>Tracheophyta</taxon>
        <taxon>Spermatophyta</taxon>
        <taxon>Magnoliopsida</taxon>
        <taxon>eudicotyledons</taxon>
        <taxon>Gunneridae</taxon>
        <taxon>Pentapetalae</taxon>
        <taxon>asterids</taxon>
        <taxon>campanulids</taxon>
        <taxon>Asterales</taxon>
        <taxon>Asteraceae</taxon>
        <taxon>Asteroideae</taxon>
        <taxon>Heliantheae alliance</taxon>
        <taxon>Millerieae</taxon>
        <taxon>Smallanthus</taxon>
    </lineage>
</organism>
<evidence type="ECO:0000313" key="2">
    <source>
        <dbReference type="Proteomes" id="UP001056120"/>
    </source>
</evidence>
<accession>A0ACB9J5J5</accession>
<comment type="caution">
    <text evidence="1">The sequence shown here is derived from an EMBL/GenBank/DDBJ whole genome shotgun (WGS) entry which is preliminary data.</text>
</comment>
<gene>
    <name evidence="1" type="ORF">L1987_14496</name>
</gene>
<dbReference type="Proteomes" id="UP001056120">
    <property type="component" value="Linkage Group LG05"/>
</dbReference>
<reference evidence="1 2" key="2">
    <citation type="journal article" date="2022" name="Mol. Ecol. Resour.">
        <title>The genomes of chicory, endive, great burdock and yacon provide insights into Asteraceae paleo-polyploidization history and plant inulin production.</title>
        <authorList>
            <person name="Fan W."/>
            <person name="Wang S."/>
            <person name="Wang H."/>
            <person name="Wang A."/>
            <person name="Jiang F."/>
            <person name="Liu H."/>
            <person name="Zhao H."/>
            <person name="Xu D."/>
            <person name="Zhang Y."/>
        </authorList>
    </citation>
    <scope>NUCLEOTIDE SEQUENCE [LARGE SCALE GENOMIC DNA]</scope>
    <source>
        <strain evidence="2">cv. Yunnan</strain>
        <tissue evidence="1">Leaves</tissue>
    </source>
</reference>